<dbReference type="EMBL" id="RJTJ01000016">
    <property type="protein sequence ID" value="RUM03844.1"/>
    <property type="molecule type" value="Genomic_DNA"/>
</dbReference>
<feature type="compositionally biased region" description="Polar residues" evidence="1">
    <location>
        <begin position="32"/>
        <end position="44"/>
    </location>
</feature>
<sequence length="68" mass="7571">MKRTVALSPWQDARGSAQSEAKSDRRFIAKPCSNQEVFQHTGGNSLHPHRQQHSPLDLTLPQKPLASP</sequence>
<name>A0A432NWN3_9HYPH</name>
<comment type="caution">
    <text evidence="2">The sequence shown here is derived from an EMBL/GenBank/DDBJ whole genome shotgun (WGS) entry which is preliminary data.</text>
</comment>
<proteinExistence type="predicted"/>
<dbReference type="Proteomes" id="UP000278081">
    <property type="component" value="Unassembled WGS sequence"/>
</dbReference>
<feature type="region of interest" description="Disordered" evidence="1">
    <location>
        <begin position="1"/>
        <end position="68"/>
    </location>
</feature>
<accession>A0A432NWN3</accession>
<protein>
    <submittedName>
        <fullName evidence="2">Uncharacterized protein</fullName>
    </submittedName>
</protein>
<evidence type="ECO:0000313" key="2">
    <source>
        <dbReference type="EMBL" id="RUM03844.1"/>
    </source>
</evidence>
<evidence type="ECO:0000313" key="3">
    <source>
        <dbReference type="Proteomes" id="UP000278081"/>
    </source>
</evidence>
<evidence type="ECO:0000256" key="1">
    <source>
        <dbReference type="SAM" id="MobiDB-lite"/>
    </source>
</evidence>
<reference evidence="2 3" key="1">
    <citation type="submission" date="2018-11" db="EMBL/GenBank/DDBJ databases">
        <title>Rhizobium chutanense sp. nov., isolated from root nodules of Phaseolus vulgaris in China.</title>
        <authorList>
            <person name="Huo Y."/>
        </authorList>
    </citation>
    <scope>NUCLEOTIDE SEQUENCE [LARGE SCALE GENOMIC DNA]</scope>
    <source>
        <strain evidence="2 3">C16</strain>
    </source>
</reference>
<organism evidence="2 3">
    <name type="scientific">Rhizobium chutanense</name>
    <dbReference type="NCBI Taxonomy" id="2035448"/>
    <lineage>
        <taxon>Bacteria</taxon>
        <taxon>Pseudomonadati</taxon>
        <taxon>Pseudomonadota</taxon>
        <taxon>Alphaproteobacteria</taxon>
        <taxon>Hyphomicrobiales</taxon>
        <taxon>Rhizobiaceae</taxon>
        <taxon>Rhizobium/Agrobacterium group</taxon>
        <taxon>Rhizobium</taxon>
    </lineage>
</organism>
<gene>
    <name evidence="2" type="ORF">EFR84_19160</name>
</gene>
<dbReference type="AlphaFoldDB" id="A0A432NWN3"/>